<gene>
    <name evidence="2" type="ORF">MDOR_20190</name>
</gene>
<protein>
    <submittedName>
        <fullName evidence="2">Uncharacterized protein</fullName>
    </submittedName>
</protein>
<sequence length="120" mass="13143">MAPAVRCARSRLQNSGGRPPAAGITVTLTQSSAQGFDETEAERLRAVGRDSFPPRPDDDDGFDRIVGVAARTFSAPMATVSIIDRDRIRFKAVYGLEDMNLGGHERGRPARRVLVDDYPR</sequence>
<organism evidence="2 3">
    <name type="scientific">Mycolicibacterium doricum</name>
    <dbReference type="NCBI Taxonomy" id="126673"/>
    <lineage>
        <taxon>Bacteria</taxon>
        <taxon>Bacillati</taxon>
        <taxon>Actinomycetota</taxon>
        <taxon>Actinomycetes</taxon>
        <taxon>Mycobacteriales</taxon>
        <taxon>Mycobacteriaceae</taxon>
        <taxon>Mycolicibacterium</taxon>
    </lineage>
</organism>
<feature type="compositionally biased region" description="Basic and acidic residues" evidence="1">
    <location>
        <begin position="103"/>
        <end position="120"/>
    </location>
</feature>
<dbReference type="Proteomes" id="UP000467201">
    <property type="component" value="Chromosome"/>
</dbReference>
<evidence type="ECO:0000313" key="3">
    <source>
        <dbReference type="Proteomes" id="UP000467201"/>
    </source>
</evidence>
<reference evidence="2 3" key="1">
    <citation type="journal article" date="2019" name="Emerg. Microbes Infect.">
        <title>Comprehensive subspecies identification of 175 nontuberculous mycobacteria species based on 7547 genomic profiles.</title>
        <authorList>
            <person name="Matsumoto Y."/>
            <person name="Kinjo T."/>
            <person name="Motooka D."/>
            <person name="Nabeya D."/>
            <person name="Jung N."/>
            <person name="Uechi K."/>
            <person name="Horii T."/>
            <person name="Iida T."/>
            <person name="Fujita J."/>
            <person name="Nakamura S."/>
        </authorList>
    </citation>
    <scope>NUCLEOTIDE SEQUENCE [LARGE SCALE GENOMIC DNA]</scope>
    <source>
        <strain evidence="2 3">JCM 12405</strain>
    </source>
</reference>
<accession>A0A7I7VS58</accession>
<feature type="region of interest" description="Disordered" evidence="1">
    <location>
        <begin position="101"/>
        <end position="120"/>
    </location>
</feature>
<name>A0A7I7VS58_9MYCO</name>
<dbReference type="EMBL" id="AP022605">
    <property type="protein sequence ID" value="BBZ07850.1"/>
    <property type="molecule type" value="Genomic_DNA"/>
</dbReference>
<dbReference type="KEGG" id="mdr:MDOR_20190"/>
<feature type="region of interest" description="Disordered" evidence="1">
    <location>
        <begin position="1"/>
        <end position="23"/>
    </location>
</feature>
<evidence type="ECO:0000256" key="1">
    <source>
        <dbReference type="SAM" id="MobiDB-lite"/>
    </source>
</evidence>
<proteinExistence type="predicted"/>
<dbReference type="AlphaFoldDB" id="A0A7I7VS58"/>
<evidence type="ECO:0000313" key="2">
    <source>
        <dbReference type="EMBL" id="BBZ07850.1"/>
    </source>
</evidence>